<feature type="compositionally biased region" description="Basic and acidic residues" evidence="1">
    <location>
        <begin position="487"/>
        <end position="496"/>
    </location>
</feature>
<feature type="domain" description="Reverse transcriptase" evidence="2">
    <location>
        <begin position="1175"/>
        <end position="1456"/>
    </location>
</feature>
<dbReference type="Proteomes" id="UP001151760">
    <property type="component" value="Unassembled WGS sequence"/>
</dbReference>
<dbReference type="PROSITE" id="PS50878">
    <property type="entry name" value="RT_POL"/>
    <property type="match status" value="1"/>
</dbReference>
<feature type="region of interest" description="Disordered" evidence="1">
    <location>
        <begin position="464"/>
        <end position="544"/>
    </location>
</feature>
<dbReference type="InterPro" id="IPR000477">
    <property type="entry name" value="RT_dom"/>
</dbReference>
<feature type="region of interest" description="Disordered" evidence="1">
    <location>
        <begin position="1"/>
        <end position="39"/>
    </location>
</feature>
<keyword evidence="4" id="KW-1185">Reference proteome</keyword>
<dbReference type="CDD" id="cd01650">
    <property type="entry name" value="RT_nLTR_like"/>
    <property type="match status" value="1"/>
</dbReference>
<feature type="region of interest" description="Disordered" evidence="1">
    <location>
        <begin position="162"/>
        <end position="199"/>
    </location>
</feature>
<dbReference type="Pfam" id="PF00078">
    <property type="entry name" value="RVT_1"/>
    <property type="match status" value="1"/>
</dbReference>
<evidence type="ECO:0000259" key="2">
    <source>
        <dbReference type="PROSITE" id="PS50878"/>
    </source>
</evidence>
<proteinExistence type="predicted"/>
<evidence type="ECO:0000313" key="3">
    <source>
        <dbReference type="EMBL" id="GJT75531.1"/>
    </source>
</evidence>
<dbReference type="EMBL" id="BQNB010018539">
    <property type="protein sequence ID" value="GJT75531.1"/>
    <property type="molecule type" value="Genomic_DNA"/>
</dbReference>
<name>A0ABQ5GIZ3_9ASTR</name>
<keyword evidence="3" id="KW-0808">Transferase</keyword>
<feature type="compositionally biased region" description="Low complexity" evidence="1">
    <location>
        <begin position="583"/>
        <end position="595"/>
    </location>
</feature>
<dbReference type="PANTHER" id="PTHR33116">
    <property type="entry name" value="REVERSE TRANSCRIPTASE ZINC-BINDING DOMAIN-CONTAINING PROTEIN-RELATED-RELATED"/>
    <property type="match status" value="1"/>
</dbReference>
<feature type="region of interest" description="Disordered" evidence="1">
    <location>
        <begin position="65"/>
        <end position="109"/>
    </location>
</feature>
<feature type="compositionally biased region" description="Basic residues" evidence="1">
    <location>
        <begin position="267"/>
        <end position="286"/>
    </location>
</feature>
<reference evidence="3" key="2">
    <citation type="submission" date="2022-01" db="EMBL/GenBank/DDBJ databases">
        <authorList>
            <person name="Yamashiro T."/>
            <person name="Shiraishi A."/>
            <person name="Satake H."/>
            <person name="Nakayama K."/>
        </authorList>
    </citation>
    <scope>NUCLEOTIDE SEQUENCE</scope>
</reference>
<gene>
    <name evidence="3" type="ORF">Tco_1042256</name>
</gene>
<feature type="compositionally biased region" description="Acidic residues" evidence="1">
    <location>
        <begin position="71"/>
        <end position="92"/>
    </location>
</feature>
<feature type="region of interest" description="Disordered" evidence="1">
    <location>
        <begin position="258"/>
        <end position="293"/>
    </location>
</feature>
<accession>A0ABQ5GIZ3</accession>
<evidence type="ECO:0000313" key="4">
    <source>
        <dbReference type="Proteomes" id="UP001151760"/>
    </source>
</evidence>
<keyword evidence="3" id="KW-0695">RNA-directed DNA polymerase</keyword>
<dbReference type="GO" id="GO:0003964">
    <property type="term" value="F:RNA-directed DNA polymerase activity"/>
    <property type="evidence" value="ECO:0007669"/>
    <property type="project" value="UniProtKB-KW"/>
</dbReference>
<reference evidence="3" key="1">
    <citation type="journal article" date="2022" name="Int. J. Mol. Sci.">
        <title>Draft Genome of Tanacetum Coccineum: Genomic Comparison of Closely Related Tanacetum-Family Plants.</title>
        <authorList>
            <person name="Yamashiro T."/>
            <person name="Shiraishi A."/>
            <person name="Nakayama K."/>
            <person name="Satake H."/>
        </authorList>
    </citation>
    <scope>NUCLEOTIDE SEQUENCE</scope>
</reference>
<feature type="region of interest" description="Disordered" evidence="1">
    <location>
        <begin position="567"/>
        <end position="595"/>
    </location>
</feature>
<comment type="caution">
    <text evidence="3">The sequence shown here is derived from an EMBL/GenBank/DDBJ whole genome shotgun (WGS) entry which is preliminary data.</text>
</comment>
<feature type="compositionally biased region" description="Low complexity" evidence="1">
    <location>
        <begin position="163"/>
        <end position="174"/>
    </location>
</feature>
<sequence length="1740" mass="197724">MRDPESKNPNSVPPPRGSDDVIKPNHFTRSSSTDGKLAPKYTFSISKPAFSSKRGFQKGNYLGRNLKNELDNSEFEDDVGEDMEDRDEDGEVRDDCIDDKKSSEDVGELGDDGVEILNIVDQAKVKEGMVSDVSQDNFNTNVDNEIPIPFNENVILNPGGKGVSEVSNEGSSVKGNGGKGNGAWPSLNEVNRKDRGQNVVGNRIRDADMFNSASGMRPKSFISTMQGMSYNGNNKLSKIPVRVNGKGNKVVDMDPLLEEGSTDKAKITRKRSKPDKHGHGNGRARKKPGESYQGPAVAPTAVLLDQFKLSFIRSVEGMNFVLENGPWLVEGKPLFVQKWEAGLCMEKPEPTKVPLWVKILNVPLEAWNVHGISRITSRIGNPIIMDIITTSMCDRAYRRASFARVLIEVDATQELADSVEICYSSMGKSMELKVKYAWRPPLCIYCRVFGHDFKGCKSRDLTNEEKAKKNKEKVQNMPKGVDNISKVNDEWQEVRRPNRNGASTNSNYGQQSFGYGIGNSRGGYNNRGRGGRSGRGGFYQRTSMDGANRNFVPVKNVQRVDEVHMMDEKGGDNLKDKGKSVANASKGNGKKSNNDNVVNVKNSFKVLSDEAIEIGGDEWVLMKGKIDLACDLGMTIGVSEKSRWSKDLFQYYDEKCKAKAETNIVEALKWRISKLNKDISVGHTNISTVANDGAKKQCVGIMKKEGITRNQAFLKVYDEIYRGELLKINGWRLEKQKAEVELFFYTKSELTEEIKDTWTDEMVAQYETLVGKKVDDMIRESFDEGVVECIEEEVAEDTLGSAEFMTKNEVSNVVEVNGVEMQGIIKTHIWKKSVNKICNEEFRDWRWVSNFVDSNKGCRIVVGWDSLLFDTQLLSQSDQGMHFFVKRLCDSKEMYVSFVYGENYAVDRRRLWNDLWEFSSTAGSFPDCVDDLGLEDVKPTGLFFTWVQKRRDPSCGVLKKLDRIMGNGCFLEDYPTAFANFLSFGPSNHSLAVLVLPKVSRNWNIPVQGYKMFVLVKMLKFLKKHMRDLNRENGNVCEKSKMLKEELSRIQEALSKDPSNANLREEELLYADAYKKAVVDEELLLKQKSKTQWLKEEDFNTSYFHKTVKGRVIRNRIDVIYDDEGKAVEGNEMANLFVDHFKEFFGTCDTIFPIEDFFKSAWKVVGSDFCSAIREFFSSGKLLGECNASIISLVPKVANPKNVINFRPISCCNVFYKTISKIITNRLKNVLNGLVGENQSAFIPERKISDNILLTQEFMRGYNWNKWTGSSRCAFKIDIQKAYDTVNWDFLKFILKFFGFHDVMINWIMVCLTTASFSVCINGVAHGFFKAGRGLMQGDPISPYLFTLVMEVLNLMVKRHVKAEGRFKYHWGCKELKITNLCFADDLLMLCHGDLYSASVLKRGLDEFCLASGLHPSMTKSEAFFGNVFERVIHDIKLVMPFKEGMLPIKYLGVPMVSRKLTGKDCKVLIEVIKKRVGDWRNKYLSFADKLFKDFLWARGNSIRGMASVAWKDVCRSIWDSEVYRGFSWCWKTLLDLRDKIRRFVQIWPIEWDDRFDDVIRVPVPTLVSDVSDKAIWVDKKGKEKVFSVREVWKAIRIDGPKRLVFGATVYGIWQERNGRCFMENFRDVYVLFKNVVDMVRMKIMGLNMKVTSNVLEAASIWNLYINKGAYYRRMVDEIRKNCNDMDLMVQMDGWEGSVVLLDGCEVSAFCFELAYGDGSGGSDWSRDSRMIQSLLVSCS</sequence>
<evidence type="ECO:0000256" key="1">
    <source>
        <dbReference type="SAM" id="MobiDB-lite"/>
    </source>
</evidence>
<keyword evidence="3" id="KW-0548">Nucleotidyltransferase</keyword>
<dbReference type="InterPro" id="IPR043502">
    <property type="entry name" value="DNA/RNA_pol_sf"/>
</dbReference>
<dbReference type="PANTHER" id="PTHR33116:SF78">
    <property type="entry name" value="OS12G0587133 PROTEIN"/>
    <property type="match status" value="1"/>
</dbReference>
<feature type="compositionally biased region" description="Polar residues" evidence="1">
    <location>
        <begin position="500"/>
        <end position="511"/>
    </location>
</feature>
<dbReference type="SUPFAM" id="SSF56672">
    <property type="entry name" value="DNA/RNA polymerases"/>
    <property type="match status" value="1"/>
</dbReference>
<feature type="compositionally biased region" description="Basic and acidic residues" evidence="1">
    <location>
        <begin position="567"/>
        <end position="579"/>
    </location>
</feature>
<protein>
    <submittedName>
        <fullName evidence="3">RNA-directed DNA polymerase, eukaryota, reverse transcriptase zinc-binding domain protein</fullName>
    </submittedName>
</protein>
<organism evidence="3 4">
    <name type="scientific">Tanacetum coccineum</name>
    <dbReference type="NCBI Taxonomy" id="301880"/>
    <lineage>
        <taxon>Eukaryota</taxon>
        <taxon>Viridiplantae</taxon>
        <taxon>Streptophyta</taxon>
        <taxon>Embryophyta</taxon>
        <taxon>Tracheophyta</taxon>
        <taxon>Spermatophyta</taxon>
        <taxon>Magnoliopsida</taxon>
        <taxon>eudicotyledons</taxon>
        <taxon>Gunneridae</taxon>
        <taxon>Pentapetalae</taxon>
        <taxon>asterids</taxon>
        <taxon>campanulids</taxon>
        <taxon>Asterales</taxon>
        <taxon>Asteraceae</taxon>
        <taxon>Asteroideae</taxon>
        <taxon>Anthemideae</taxon>
        <taxon>Anthemidinae</taxon>
        <taxon>Tanacetum</taxon>
    </lineage>
</organism>
<feature type="compositionally biased region" description="Basic and acidic residues" evidence="1">
    <location>
        <begin position="93"/>
        <end position="104"/>
    </location>
</feature>